<evidence type="ECO:0000256" key="1">
    <source>
        <dbReference type="ARBA" id="ARBA00022448"/>
    </source>
</evidence>
<evidence type="ECO:0000313" key="7">
    <source>
        <dbReference type="EMBL" id="TDR15456.1"/>
    </source>
</evidence>
<dbReference type="SUPFAM" id="SSF52540">
    <property type="entry name" value="P-loop containing nucleoside triphosphate hydrolases"/>
    <property type="match status" value="1"/>
</dbReference>
<dbReference type="PANTHER" id="PTHR42794">
    <property type="entry name" value="HEMIN IMPORT ATP-BINDING PROTEIN HMUV"/>
    <property type="match status" value="1"/>
</dbReference>
<dbReference type="InterPro" id="IPR027417">
    <property type="entry name" value="P-loop_NTPase"/>
</dbReference>
<evidence type="ECO:0000256" key="3">
    <source>
        <dbReference type="ARBA" id="ARBA00022840"/>
    </source>
</evidence>
<dbReference type="AlphaFoldDB" id="A0A4R6X8P1"/>
<dbReference type="EMBL" id="SNZA01000001">
    <property type="protein sequence ID" value="TDR15456.1"/>
    <property type="molecule type" value="Genomic_DNA"/>
</dbReference>
<keyword evidence="4" id="KW-1278">Translocase</keyword>
<keyword evidence="3 7" id="KW-0067">ATP-binding</keyword>
<dbReference type="PANTHER" id="PTHR42794:SF1">
    <property type="entry name" value="HEMIN IMPORT ATP-BINDING PROTEIN HMUV"/>
    <property type="match status" value="1"/>
</dbReference>
<keyword evidence="2" id="KW-0547">Nucleotide-binding</keyword>
<dbReference type="PROSITE" id="PS50893">
    <property type="entry name" value="ABC_TRANSPORTER_2"/>
    <property type="match status" value="1"/>
</dbReference>
<dbReference type="CDD" id="cd03214">
    <property type="entry name" value="ABC_Iron-Siderophores_B12_Hemin"/>
    <property type="match status" value="1"/>
</dbReference>
<sequence length="254" mass="28353">MMLSAELLALDLPNRNQPPLSFVMNPGEIWGILGPNGVGKTTLLHTLANLRNKRSGEILLNGQNLLDCQRLFIAQNMGVLFQEHQDGFPATVLETVLLGRFPHNTSSWHKDSEEDIALATLALKQLELEALASRPLSQLSGGERQRTAIAALLFQAPKVWLVDEPSNHLDLHHQVAVMKMLSQQALQNKLVVMTLHDVNLATKWCSHVMLLYPDRPALMGKTEQLLTVENLEPLYQQRLAQGKINDQLVFLPSV</sequence>
<keyword evidence="1" id="KW-0813">Transport</keyword>
<evidence type="ECO:0000259" key="6">
    <source>
        <dbReference type="PROSITE" id="PS50893"/>
    </source>
</evidence>
<comment type="function">
    <text evidence="5">Part of the ABC transporter complex HmuTUV involved in hemin import. Responsible for energy coupling to the transport system.</text>
</comment>
<evidence type="ECO:0000256" key="5">
    <source>
        <dbReference type="ARBA" id="ARBA00037066"/>
    </source>
</evidence>
<dbReference type="InterPro" id="IPR003439">
    <property type="entry name" value="ABC_transporter-like_ATP-bd"/>
</dbReference>
<dbReference type="GO" id="GO:0016887">
    <property type="term" value="F:ATP hydrolysis activity"/>
    <property type="evidence" value="ECO:0007669"/>
    <property type="project" value="InterPro"/>
</dbReference>
<dbReference type="GO" id="GO:0005524">
    <property type="term" value="F:ATP binding"/>
    <property type="evidence" value="ECO:0007669"/>
    <property type="project" value="UniProtKB-KW"/>
</dbReference>
<protein>
    <submittedName>
        <fullName evidence="7">Iron complex transport system ATP-binding protein</fullName>
    </submittedName>
</protein>
<proteinExistence type="predicted"/>
<dbReference type="Gene3D" id="3.40.50.300">
    <property type="entry name" value="P-loop containing nucleotide triphosphate hydrolases"/>
    <property type="match status" value="1"/>
</dbReference>
<evidence type="ECO:0000256" key="4">
    <source>
        <dbReference type="ARBA" id="ARBA00022967"/>
    </source>
</evidence>
<dbReference type="RefSeq" id="WP_211342119.1">
    <property type="nucleotide sequence ID" value="NZ_SNZA01000001.1"/>
</dbReference>
<name>A0A4R6X8P1_9GAMM</name>
<comment type="caution">
    <text evidence="7">The sequence shown here is derived from an EMBL/GenBank/DDBJ whole genome shotgun (WGS) entry which is preliminary data.</text>
</comment>
<dbReference type="Pfam" id="PF00005">
    <property type="entry name" value="ABC_tran"/>
    <property type="match status" value="1"/>
</dbReference>
<dbReference type="Proteomes" id="UP000295729">
    <property type="component" value="Unassembled WGS sequence"/>
</dbReference>
<keyword evidence="8" id="KW-1185">Reference proteome</keyword>
<reference evidence="7 8" key="1">
    <citation type="submission" date="2019-03" db="EMBL/GenBank/DDBJ databases">
        <title>Genomic Encyclopedia of Type Strains, Phase IV (KMG-IV): sequencing the most valuable type-strain genomes for metagenomic binning, comparative biology and taxonomic classification.</title>
        <authorList>
            <person name="Goeker M."/>
        </authorList>
    </citation>
    <scope>NUCLEOTIDE SEQUENCE [LARGE SCALE GENOMIC DNA]</scope>
    <source>
        <strain evidence="7 8">DSM 5604</strain>
    </source>
</reference>
<organism evidence="7 8">
    <name type="scientific">Marinomonas communis</name>
    <dbReference type="NCBI Taxonomy" id="28254"/>
    <lineage>
        <taxon>Bacteria</taxon>
        <taxon>Pseudomonadati</taxon>
        <taxon>Pseudomonadota</taxon>
        <taxon>Gammaproteobacteria</taxon>
        <taxon>Oceanospirillales</taxon>
        <taxon>Oceanospirillaceae</taxon>
        <taxon>Marinomonas</taxon>
    </lineage>
</organism>
<accession>A0A4R6X8P1</accession>
<dbReference type="InterPro" id="IPR003593">
    <property type="entry name" value="AAA+_ATPase"/>
</dbReference>
<feature type="domain" description="ABC transporter" evidence="6">
    <location>
        <begin position="2"/>
        <end position="238"/>
    </location>
</feature>
<gene>
    <name evidence="7" type="ORF">C8D85_0821</name>
</gene>
<evidence type="ECO:0000256" key="2">
    <source>
        <dbReference type="ARBA" id="ARBA00022741"/>
    </source>
</evidence>
<dbReference type="SMART" id="SM00382">
    <property type="entry name" value="AAA"/>
    <property type="match status" value="1"/>
</dbReference>
<evidence type="ECO:0000313" key="8">
    <source>
        <dbReference type="Proteomes" id="UP000295729"/>
    </source>
</evidence>